<reference evidence="1" key="1">
    <citation type="submission" date="2020-06" db="EMBL/GenBank/DDBJ databases">
        <title>Genomic insights into acetone-butanol-ethanol (ABE) fermentation by sequencing solventogenic clostridia strains.</title>
        <authorList>
            <person name="Brown S."/>
        </authorList>
    </citation>
    <scope>NUCLEOTIDE SEQUENCE</scope>
    <source>
        <strain evidence="1">DJ123</strain>
    </source>
</reference>
<sequence length="30" mass="3265">MLQIAINNIISGIRRLIYGKTEFGTEAGNA</sequence>
<evidence type="ECO:0000313" key="2">
    <source>
        <dbReference type="Proteomes" id="UP000822184"/>
    </source>
</evidence>
<dbReference type="Proteomes" id="UP000822184">
    <property type="component" value="Unassembled WGS sequence"/>
</dbReference>
<dbReference type="AlphaFoldDB" id="A0AAE5H6L7"/>
<accession>A0AAE5H6L7</accession>
<organism evidence="1 2">
    <name type="scientific">Clostridium beijerinckii</name>
    <name type="common">Clostridium MP</name>
    <dbReference type="NCBI Taxonomy" id="1520"/>
    <lineage>
        <taxon>Bacteria</taxon>
        <taxon>Bacillati</taxon>
        <taxon>Bacillota</taxon>
        <taxon>Clostridia</taxon>
        <taxon>Eubacteriales</taxon>
        <taxon>Clostridiaceae</taxon>
        <taxon>Clostridium</taxon>
    </lineage>
</organism>
<dbReference type="EMBL" id="JABTDW010000001">
    <property type="protein sequence ID" value="NSB16090.1"/>
    <property type="molecule type" value="Genomic_DNA"/>
</dbReference>
<protein>
    <submittedName>
        <fullName evidence="1">Uncharacterized protein</fullName>
    </submittedName>
</protein>
<comment type="caution">
    <text evidence="1">The sequence shown here is derived from an EMBL/GenBank/DDBJ whole genome shotgun (WGS) entry which is preliminary data.</text>
</comment>
<evidence type="ECO:0000313" key="1">
    <source>
        <dbReference type="EMBL" id="NSB16090.1"/>
    </source>
</evidence>
<name>A0AAE5H6L7_CLOBE</name>
<proteinExistence type="predicted"/>
<gene>
    <name evidence="1" type="ORF">BCD95_004349</name>
</gene>